<evidence type="ECO:0000259" key="5">
    <source>
        <dbReference type="Pfam" id="PF04118"/>
    </source>
</evidence>
<feature type="region of interest" description="Disordered" evidence="4">
    <location>
        <begin position="673"/>
        <end position="701"/>
    </location>
</feature>
<evidence type="ECO:0000256" key="2">
    <source>
        <dbReference type="ARBA" id="ARBA00022927"/>
    </source>
</evidence>
<evidence type="ECO:0000256" key="1">
    <source>
        <dbReference type="ARBA" id="ARBA00022448"/>
    </source>
</evidence>
<dbReference type="SUPFAM" id="SSF48371">
    <property type="entry name" value="ARM repeat"/>
    <property type="match status" value="1"/>
</dbReference>
<dbReference type="InterPro" id="IPR040314">
    <property type="entry name" value="DOP1"/>
</dbReference>
<proteinExistence type="inferred from homology"/>
<dbReference type="OrthoDB" id="297643at2759"/>
<evidence type="ECO:0000256" key="4">
    <source>
        <dbReference type="SAM" id="MobiDB-lite"/>
    </source>
</evidence>
<keyword evidence="2" id="KW-0653">Protein transport</keyword>
<sequence length="1190" mass="129747">MSSSSGGLAPGDVTAPNPLHNTSKYKVYVQAVDRALKTFENPNEWADLISALAKLAKVFQSNAKFGDIPKPVTVAKRLSQCLHPALPMGVHLKALETYRQIFDILGPQSLPKLLYLFAVGLFPLMDHCGIKVKSELFNIFEHYLLPLGQNLKPALPGFLAGVLLGLEEGTEFYERSLSVLDRVCEGVGERAFFACLWQAVLGSPSVRLPAMLYVNAKFDKTRTLDDQIAIVGDHVNHMVAALCATASDSGSPLVQRNLLDFLCAAFPLDSTNLTREDFVQLLMRCIFVVLRRDMSLNRRLYTWLMNPTGGNIAVSSIPVGDEGMESTFFVDKVLPLIVEALTEYLKLDIIEIPQSSSNAWAHVHNDDLSDGSSIVGSPRKRALSPAVGGVNDDGVAVMYEDLVSDQALVELCVNECLMLLSSVSQIYYMSRSEVHPTTVLLKPLLFAQQLHQLERERVFEMISAEAAQTFHRMWMLTRTGDEQPPLCSKPFNRAVMLLLGVLADESVSRARTELKSAAAAWFIDCAKHNDLPRIVQMLATMLMNPVTARISIQLTKDQFTSMPSDVSVVTLVTSDGKQRLYHFDGPVTDGILAALIAVKMPMTIVPSFKDSLDTLSISMDGVDSGVVETLQYLVDCVVEEEDSELDNQHRLESALANAPPEGGAVIFRADEESEAERSSSISASTARPRHESGERPAPIVSDPVARTFDTTELLRPSVDGAADGVSLFHELHVHMLLYGESGRVVDLGRAETAFRILTALLCPRGSPDTDSALSPVPDNACDYPACFITMTLETITTLVHFCVIDTHAAGSTVQATTPSSGAPSSGGGGGGMVGQAMAVIPGTKGATELFSNLVKVFSFSDSTSHLRRLILDLLSPIAQHHQQAFLTALSLVWLTRSGAGASSLKKLDPDQHDSSLLQPSFHYTPVQHDIANLLLSLKVISFEELIAAVNETLKEVGVKATKLGAGEKATFPTEAPLLELVHGCIKALPTAQLRSCWAPFQSLFADAPLANLPPRAVFLLYIILCDYVRCAGASYIVEDKTMSRAVQDAVQRLTEAVNTIVGWQLETTTWLKRTLVVKHDQGPRSQDASPSVETSTPLNTPLPSLNSEQSSMRESIAYTPNASFSIMTSKEQEYEARAQAVKRLAFVVMGSELDQYQAQMNDIQGPCSLTNGATAVRRGKWYRGPWLCKR</sequence>
<dbReference type="EMBL" id="KZ345023">
    <property type="protein sequence ID" value="PIO76902.1"/>
    <property type="molecule type" value="Genomic_DNA"/>
</dbReference>
<keyword evidence="7" id="KW-1185">Reference proteome</keyword>
<feature type="domain" description="DOP1 N-terminal" evidence="5">
    <location>
        <begin position="23"/>
        <end position="307"/>
    </location>
</feature>
<dbReference type="AlphaFoldDB" id="A0A2G9V4K2"/>
<dbReference type="GO" id="GO:0005768">
    <property type="term" value="C:endosome"/>
    <property type="evidence" value="ECO:0007669"/>
    <property type="project" value="TreeGrafter"/>
</dbReference>
<comment type="similarity">
    <text evidence="3">Belongs to the DOP1 family.</text>
</comment>
<feature type="compositionally biased region" description="Polar residues" evidence="4">
    <location>
        <begin position="1083"/>
        <end position="1111"/>
    </location>
</feature>
<dbReference type="PANTHER" id="PTHR14042">
    <property type="entry name" value="DOPEY-RELATED"/>
    <property type="match status" value="1"/>
</dbReference>
<protein>
    <submittedName>
        <fullName evidence="6">Dopey protein</fullName>
    </submittedName>
</protein>
<dbReference type="GO" id="GO:0015031">
    <property type="term" value="P:protein transport"/>
    <property type="evidence" value="ECO:0007669"/>
    <property type="project" value="UniProtKB-KW"/>
</dbReference>
<dbReference type="PANTHER" id="PTHR14042:SF24">
    <property type="entry name" value="PROTEIN DOPEY-1 HOMOLOG"/>
    <property type="match status" value="1"/>
</dbReference>
<dbReference type="GO" id="GO:0006895">
    <property type="term" value="P:Golgi to endosome transport"/>
    <property type="evidence" value="ECO:0007669"/>
    <property type="project" value="InterPro"/>
</dbReference>
<evidence type="ECO:0000256" key="3">
    <source>
        <dbReference type="ARBA" id="ARBA00046326"/>
    </source>
</evidence>
<reference evidence="6 7" key="1">
    <citation type="submission" date="2015-09" db="EMBL/GenBank/DDBJ databases">
        <title>Draft genome of the parasitic nematode Teladorsagia circumcincta isolate WARC Sus (inbred).</title>
        <authorList>
            <person name="Mitreva M."/>
        </authorList>
    </citation>
    <scope>NUCLEOTIDE SEQUENCE [LARGE SCALE GENOMIC DNA]</scope>
    <source>
        <strain evidence="6 7">S</strain>
    </source>
</reference>
<dbReference type="Pfam" id="PF04118">
    <property type="entry name" value="Dopey_N"/>
    <property type="match status" value="1"/>
</dbReference>
<gene>
    <name evidence="6" type="ORF">TELCIR_01020</name>
</gene>
<evidence type="ECO:0000313" key="6">
    <source>
        <dbReference type="EMBL" id="PIO76902.1"/>
    </source>
</evidence>
<dbReference type="GO" id="GO:0005829">
    <property type="term" value="C:cytosol"/>
    <property type="evidence" value="ECO:0007669"/>
    <property type="project" value="GOC"/>
</dbReference>
<organism evidence="6 7">
    <name type="scientific">Teladorsagia circumcincta</name>
    <name type="common">Brown stomach worm</name>
    <name type="synonym">Ostertagia circumcincta</name>
    <dbReference type="NCBI Taxonomy" id="45464"/>
    <lineage>
        <taxon>Eukaryota</taxon>
        <taxon>Metazoa</taxon>
        <taxon>Ecdysozoa</taxon>
        <taxon>Nematoda</taxon>
        <taxon>Chromadorea</taxon>
        <taxon>Rhabditida</taxon>
        <taxon>Rhabditina</taxon>
        <taxon>Rhabditomorpha</taxon>
        <taxon>Strongyloidea</taxon>
        <taxon>Trichostrongylidae</taxon>
        <taxon>Teladorsagia</taxon>
    </lineage>
</organism>
<name>A0A2G9V4K2_TELCI</name>
<dbReference type="Proteomes" id="UP000230423">
    <property type="component" value="Unassembled WGS sequence"/>
</dbReference>
<dbReference type="InterPro" id="IPR016024">
    <property type="entry name" value="ARM-type_fold"/>
</dbReference>
<dbReference type="InterPro" id="IPR007249">
    <property type="entry name" value="DOP1_N"/>
</dbReference>
<evidence type="ECO:0000313" key="7">
    <source>
        <dbReference type="Proteomes" id="UP000230423"/>
    </source>
</evidence>
<dbReference type="GO" id="GO:0005802">
    <property type="term" value="C:trans-Golgi network"/>
    <property type="evidence" value="ECO:0007669"/>
    <property type="project" value="TreeGrafter"/>
</dbReference>
<keyword evidence="1" id="KW-0813">Transport</keyword>
<feature type="region of interest" description="Disordered" evidence="4">
    <location>
        <begin position="1081"/>
        <end position="1111"/>
    </location>
</feature>
<accession>A0A2G9V4K2</accession>